<organism evidence="2 3">
    <name type="scientific">Porphyromonas crevioricanis</name>
    <dbReference type="NCBI Taxonomy" id="393921"/>
    <lineage>
        <taxon>Bacteria</taxon>
        <taxon>Pseudomonadati</taxon>
        <taxon>Bacteroidota</taxon>
        <taxon>Bacteroidia</taxon>
        <taxon>Bacteroidales</taxon>
        <taxon>Porphyromonadaceae</taxon>
        <taxon>Porphyromonas</taxon>
    </lineage>
</organism>
<keyword evidence="1" id="KW-0472">Membrane</keyword>
<keyword evidence="1" id="KW-1133">Transmembrane helix</keyword>
<keyword evidence="3" id="KW-1185">Reference proteome</keyword>
<reference evidence="2 3" key="1">
    <citation type="submission" date="2018-06" db="EMBL/GenBank/DDBJ databases">
        <authorList>
            <consortium name="Pathogen Informatics"/>
            <person name="Doyle S."/>
        </authorList>
    </citation>
    <scope>NUCLEOTIDE SEQUENCE [LARGE SCALE GENOMIC DNA]</scope>
    <source>
        <strain evidence="2 3">NCTC12858</strain>
    </source>
</reference>
<evidence type="ECO:0000313" key="3">
    <source>
        <dbReference type="Proteomes" id="UP000249300"/>
    </source>
</evidence>
<dbReference type="EMBL" id="LS483447">
    <property type="protein sequence ID" value="SQH72321.1"/>
    <property type="molecule type" value="Genomic_DNA"/>
</dbReference>
<dbReference type="AlphaFoldDB" id="A0A2X4SR02"/>
<dbReference type="RefSeq" id="WP_023935942.1">
    <property type="nucleotide sequence ID" value="NZ_FUXH01000005.1"/>
</dbReference>
<name>A0A2X4SR02_9PORP</name>
<evidence type="ECO:0000313" key="2">
    <source>
        <dbReference type="EMBL" id="SQH72321.1"/>
    </source>
</evidence>
<gene>
    <name evidence="2" type="ORF">NCTC12858_00132</name>
</gene>
<sequence length="127" mass="15083">MNSPKEISKWPDPLRSREHYFVPQDYFDNLNERIMSRIEKECAQERVQKPNLRLWSYLRPVLYMAASFLIVIAGFKLLEWQTGRVKSLPIAEQPVTQNDLSIETEAYYDFLTEDDYLARAYLPEDAF</sequence>
<keyword evidence="1" id="KW-0812">Transmembrane</keyword>
<proteinExistence type="predicted"/>
<evidence type="ECO:0000256" key="1">
    <source>
        <dbReference type="SAM" id="Phobius"/>
    </source>
</evidence>
<dbReference type="Proteomes" id="UP000249300">
    <property type="component" value="Chromosome 1"/>
</dbReference>
<feature type="transmembrane region" description="Helical" evidence="1">
    <location>
        <begin position="61"/>
        <end position="78"/>
    </location>
</feature>
<accession>A0A2X4SR02</accession>
<dbReference type="KEGG" id="pcre:NCTC12858_00132"/>
<protein>
    <submittedName>
        <fullName evidence="2">Uncharacterized protein</fullName>
    </submittedName>
</protein>
<dbReference type="OrthoDB" id="1121419at2"/>